<feature type="region of interest" description="Disordered" evidence="1">
    <location>
        <begin position="230"/>
        <end position="287"/>
    </location>
</feature>
<organism evidence="2 3">
    <name type="scientific">Planoprotostelium fungivorum</name>
    <dbReference type="NCBI Taxonomy" id="1890364"/>
    <lineage>
        <taxon>Eukaryota</taxon>
        <taxon>Amoebozoa</taxon>
        <taxon>Evosea</taxon>
        <taxon>Variosea</taxon>
        <taxon>Cavosteliida</taxon>
        <taxon>Cavosteliaceae</taxon>
        <taxon>Planoprotostelium</taxon>
    </lineage>
</organism>
<gene>
    <name evidence="2" type="ORF">PROFUN_01861</name>
</gene>
<evidence type="ECO:0000256" key="1">
    <source>
        <dbReference type="SAM" id="MobiDB-lite"/>
    </source>
</evidence>
<protein>
    <submittedName>
        <fullName evidence="2">Uncharacterized protein</fullName>
    </submittedName>
</protein>
<name>A0A2P6NYW1_9EUKA</name>
<dbReference type="InParanoid" id="A0A2P6NYW1"/>
<keyword evidence="3" id="KW-1185">Reference proteome</keyword>
<sequence length="287" mass="33162">MSSATIEETEGERNDLMSIILKTDPEQILQSLHTVEEGEKFRELIEHLRQDLPVRLGTLAIQNAKENEEPETQKLLQRMKLIASKTQKDVWEGSDKSGATWINWSLIEVDTTDPNLPIRLSFKHSVDIRNHFLEEDEFFDISFTYGERSGHLWKHAVGHGPRTPNEKALFDLQRCLNTDLSIANLLHVVTRACLVPFYESPVPQLSIPKERELFEYQKFVEMIRKRGSPIMFSPRRQRSNSSQALLQPDTPTKKRRMREEKKMESPVLTSPKAAQVPLLAARSHREI</sequence>
<dbReference type="EMBL" id="MDYQ01000005">
    <property type="protein sequence ID" value="PRP89141.1"/>
    <property type="molecule type" value="Genomic_DNA"/>
</dbReference>
<dbReference type="AlphaFoldDB" id="A0A2P6NYW1"/>
<evidence type="ECO:0000313" key="2">
    <source>
        <dbReference type="EMBL" id="PRP89141.1"/>
    </source>
</evidence>
<proteinExistence type="predicted"/>
<reference evidence="2 3" key="1">
    <citation type="journal article" date="2018" name="Genome Biol. Evol.">
        <title>Multiple Roots of Fruiting Body Formation in Amoebozoa.</title>
        <authorList>
            <person name="Hillmann F."/>
            <person name="Forbes G."/>
            <person name="Novohradska S."/>
            <person name="Ferling I."/>
            <person name="Riege K."/>
            <person name="Groth M."/>
            <person name="Westermann M."/>
            <person name="Marz M."/>
            <person name="Spaller T."/>
            <person name="Winckler T."/>
            <person name="Schaap P."/>
            <person name="Glockner G."/>
        </authorList>
    </citation>
    <scope>NUCLEOTIDE SEQUENCE [LARGE SCALE GENOMIC DNA]</scope>
    <source>
        <strain evidence="2 3">Jena</strain>
    </source>
</reference>
<dbReference type="Proteomes" id="UP000241769">
    <property type="component" value="Unassembled WGS sequence"/>
</dbReference>
<accession>A0A2P6NYW1</accession>
<comment type="caution">
    <text evidence="2">The sequence shown here is derived from an EMBL/GenBank/DDBJ whole genome shotgun (WGS) entry which is preliminary data.</text>
</comment>
<evidence type="ECO:0000313" key="3">
    <source>
        <dbReference type="Proteomes" id="UP000241769"/>
    </source>
</evidence>